<comment type="catalytic activity">
    <reaction evidence="7">
        <text>a peptidoglycan chain = a peptidoglycan chain with N-acetyl-1,6-anhydromuramyl-[peptide] at the reducing end + a peptidoglycan chain with N-acetylglucosamine at the non-reducing end.</text>
        <dbReference type="EC" id="4.2.2.29"/>
    </reaction>
</comment>
<name>A0A9X1TSW4_9BACT</name>
<reference evidence="8" key="1">
    <citation type="submission" date="2022-01" db="EMBL/GenBank/DDBJ databases">
        <title>Novel species in genus Dyadobacter.</title>
        <authorList>
            <person name="Ma C."/>
        </authorList>
    </citation>
    <scope>NUCLEOTIDE SEQUENCE</scope>
    <source>
        <strain evidence="9">CY22</strain>
        <strain evidence="8">CY357</strain>
    </source>
</reference>
<keyword evidence="4 7" id="KW-0472">Membrane</keyword>
<organism evidence="8 11">
    <name type="scientific">Dyadobacter chenhuakuii</name>
    <dbReference type="NCBI Taxonomy" id="2909339"/>
    <lineage>
        <taxon>Bacteria</taxon>
        <taxon>Pseudomonadati</taxon>
        <taxon>Bacteroidota</taxon>
        <taxon>Cytophagia</taxon>
        <taxon>Cytophagales</taxon>
        <taxon>Spirosomataceae</taxon>
        <taxon>Dyadobacter</taxon>
    </lineage>
</organism>
<keyword evidence="10" id="KW-1185">Reference proteome</keyword>
<dbReference type="HAMAP" id="MF_02065">
    <property type="entry name" value="MltG"/>
    <property type="match status" value="1"/>
</dbReference>
<dbReference type="GO" id="GO:0005886">
    <property type="term" value="C:plasma membrane"/>
    <property type="evidence" value="ECO:0007669"/>
    <property type="project" value="UniProtKB-SubCell"/>
</dbReference>
<keyword evidence="2 7" id="KW-0812">Transmembrane</keyword>
<evidence type="ECO:0000313" key="11">
    <source>
        <dbReference type="Proteomes" id="UP001139411"/>
    </source>
</evidence>
<keyword evidence="5 7" id="KW-0456">Lyase</keyword>
<dbReference type="Gene3D" id="3.30.160.60">
    <property type="entry name" value="Classic Zinc Finger"/>
    <property type="match status" value="1"/>
</dbReference>
<comment type="subcellular location">
    <subcellularLocation>
        <location evidence="7">Cell membrane</location>
        <topology evidence="7">Single-pass membrane protein</topology>
    </subcellularLocation>
</comment>
<dbReference type="GO" id="GO:0008932">
    <property type="term" value="F:lytic endotransglycosylase activity"/>
    <property type="evidence" value="ECO:0007669"/>
    <property type="project" value="UniProtKB-UniRule"/>
</dbReference>
<evidence type="ECO:0000256" key="1">
    <source>
        <dbReference type="ARBA" id="ARBA00022475"/>
    </source>
</evidence>
<dbReference type="InterPro" id="IPR003770">
    <property type="entry name" value="MLTG-like"/>
</dbReference>
<dbReference type="EC" id="4.2.2.29" evidence="7"/>
<dbReference type="AlphaFoldDB" id="A0A9X1TSW4"/>
<dbReference type="GO" id="GO:0071555">
    <property type="term" value="P:cell wall organization"/>
    <property type="evidence" value="ECO:0007669"/>
    <property type="project" value="UniProtKB-KW"/>
</dbReference>
<evidence type="ECO:0000313" key="9">
    <source>
        <dbReference type="EMBL" id="USJ33485.1"/>
    </source>
</evidence>
<accession>A0A9X1TSW4</accession>
<comment type="function">
    <text evidence="7">Functions as a peptidoglycan terminase that cleaves nascent peptidoglycan strands endolytically to terminate their elongation.</text>
</comment>
<dbReference type="Proteomes" id="UP001139411">
    <property type="component" value="Unassembled WGS sequence"/>
</dbReference>
<evidence type="ECO:0000256" key="6">
    <source>
        <dbReference type="ARBA" id="ARBA00023316"/>
    </source>
</evidence>
<dbReference type="EMBL" id="CP098805">
    <property type="protein sequence ID" value="USJ33485.1"/>
    <property type="molecule type" value="Genomic_DNA"/>
</dbReference>
<evidence type="ECO:0000313" key="8">
    <source>
        <dbReference type="EMBL" id="MCF2497362.1"/>
    </source>
</evidence>
<feature type="site" description="Important for catalytic activity" evidence="7">
    <location>
        <position position="219"/>
    </location>
</feature>
<dbReference type="Proteomes" id="UP001055420">
    <property type="component" value="Chromosome"/>
</dbReference>
<dbReference type="NCBIfam" id="TIGR00247">
    <property type="entry name" value="endolytic transglycosylase MltG"/>
    <property type="match status" value="1"/>
</dbReference>
<protein>
    <recommendedName>
        <fullName evidence="7">Endolytic murein transglycosylase</fullName>
        <ecNumber evidence="7">4.2.2.29</ecNumber>
    </recommendedName>
    <alternativeName>
        <fullName evidence="7">Peptidoglycan lytic transglycosylase</fullName>
    </alternativeName>
    <alternativeName>
        <fullName evidence="7">Peptidoglycan polymerization terminase</fullName>
    </alternativeName>
</protein>
<keyword evidence="1 7" id="KW-1003">Cell membrane</keyword>
<dbReference type="CDD" id="cd08010">
    <property type="entry name" value="MltG_like"/>
    <property type="match status" value="1"/>
</dbReference>
<comment type="similarity">
    <text evidence="7">Belongs to the transglycosylase MltG family.</text>
</comment>
<feature type="transmembrane region" description="Helical" evidence="7">
    <location>
        <begin position="7"/>
        <end position="25"/>
    </location>
</feature>
<evidence type="ECO:0000256" key="7">
    <source>
        <dbReference type="HAMAP-Rule" id="MF_02065"/>
    </source>
</evidence>
<keyword evidence="6 7" id="KW-0961">Cell wall biogenesis/degradation</keyword>
<evidence type="ECO:0000256" key="4">
    <source>
        <dbReference type="ARBA" id="ARBA00023136"/>
    </source>
</evidence>
<evidence type="ECO:0000256" key="2">
    <source>
        <dbReference type="ARBA" id="ARBA00022692"/>
    </source>
</evidence>
<dbReference type="Gene3D" id="3.30.1490.480">
    <property type="entry name" value="Endolytic murein transglycosylase"/>
    <property type="match status" value="1"/>
</dbReference>
<evidence type="ECO:0000313" key="10">
    <source>
        <dbReference type="Proteomes" id="UP001055420"/>
    </source>
</evidence>
<dbReference type="GO" id="GO:0009252">
    <property type="term" value="P:peptidoglycan biosynthetic process"/>
    <property type="evidence" value="ECO:0007669"/>
    <property type="project" value="UniProtKB-UniRule"/>
</dbReference>
<dbReference type="PANTHER" id="PTHR30518">
    <property type="entry name" value="ENDOLYTIC MUREIN TRANSGLYCOSYLASE"/>
    <property type="match status" value="1"/>
</dbReference>
<dbReference type="EMBL" id="JAKFFV010000002">
    <property type="protein sequence ID" value="MCF2497362.1"/>
    <property type="molecule type" value="Genomic_DNA"/>
</dbReference>
<gene>
    <name evidence="7 8" type="primary">mltG</name>
    <name evidence="8" type="ORF">L0661_03540</name>
    <name evidence="9" type="ORF">NFI80_12200</name>
</gene>
<dbReference type="Pfam" id="PF02618">
    <property type="entry name" value="YceG"/>
    <property type="match status" value="1"/>
</dbReference>
<proteinExistence type="inferred from homology"/>
<keyword evidence="3 7" id="KW-1133">Transmembrane helix</keyword>
<sequence>MSRNFKVGLFVTIAILTTTFTFYFWQIFKTPNLQADKETSFALLIPENGTYKGVLDSLNKHDVINDHISFQFLAKLLNYPDKVKPGRYVIKPKSSNYTVVKKLAAGNQDAVKLTFNNIRLKEDLIKRIGSRFEFGEEGFRKALNDPAVCNKYGLDTLTIVSMFLPNTYEIYWTTGTEKFLDRMHSEYKKYWNEERTAKAKAIGLTPEQVSILASIVEEEQARKVDERAKVAGLYMNRLNAQMPLQADPTIKFALQDFAIKRILNGQLSIKSPYNTYVNVGLPPGPIRVADLNSLNAVLNYEKHDYVYMCAKADLSGYHAFATNYSDHLNNARMYQAELNRLKIMK</sequence>
<dbReference type="RefSeq" id="WP_235158310.1">
    <property type="nucleotide sequence ID" value="NZ_CP098805.1"/>
</dbReference>
<evidence type="ECO:0000256" key="5">
    <source>
        <dbReference type="ARBA" id="ARBA00023239"/>
    </source>
</evidence>
<evidence type="ECO:0000256" key="3">
    <source>
        <dbReference type="ARBA" id="ARBA00022989"/>
    </source>
</evidence>
<dbReference type="PANTHER" id="PTHR30518:SF2">
    <property type="entry name" value="ENDOLYTIC MUREIN TRANSGLYCOSYLASE"/>
    <property type="match status" value="1"/>
</dbReference>